<dbReference type="EMBL" id="GBRH01159999">
    <property type="protein sequence ID" value="JAE37897.1"/>
    <property type="molecule type" value="Transcribed_RNA"/>
</dbReference>
<reference evidence="1" key="1">
    <citation type="submission" date="2014-09" db="EMBL/GenBank/DDBJ databases">
        <authorList>
            <person name="Magalhaes I.L.F."/>
            <person name="Oliveira U."/>
            <person name="Santos F.R."/>
            <person name="Vidigal T.H.D.A."/>
            <person name="Brescovit A.D."/>
            <person name="Santos A.J."/>
        </authorList>
    </citation>
    <scope>NUCLEOTIDE SEQUENCE</scope>
    <source>
        <tissue evidence="1">Shoot tissue taken approximately 20 cm above the soil surface</tissue>
    </source>
</reference>
<name>A0A0A9HMC7_ARUDO</name>
<reference evidence="1" key="2">
    <citation type="journal article" date="2015" name="Data Brief">
        <title>Shoot transcriptome of the giant reed, Arundo donax.</title>
        <authorList>
            <person name="Barrero R.A."/>
            <person name="Guerrero F.D."/>
            <person name="Moolhuijzen P."/>
            <person name="Goolsby J.A."/>
            <person name="Tidwell J."/>
            <person name="Bellgard S.E."/>
            <person name="Bellgard M.I."/>
        </authorList>
    </citation>
    <scope>NUCLEOTIDE SEQUENCE</scope>
    <source>
        <tissue evidence="1">Shoot tissue taken approximately 20 cm above the soil surface</tissue>
    </source>
</reference>
<sequence>MRAREVFSTDYMMSYSHYHIVVLPNFEW</sequence>
<accession>A0A0A9HMC7</accession>
<protein>
    <submittedName>
        <fullName evidence="1">Uncharacterized protein</fullName>
    </submittedName>
</protein>
<dbReference type="AlphaFoldDB" id="A0A0A9HMC7"/>
<evidence type="ECO:0000313" key="1">
    <source>
        <dbReference type="EMBL" id="JAE37897.1"/>
    </source>
</evidence>
<proteinExistence type="predicted"/>
<organism evidence="1">
    <name type="scientific">Arundo donax</name>
    <name type="common">Giant reed</name>
    <name type="synonym">Donax arundinaceus</name>
    <dbReference type="NCBI Taxonomy" id="35708"/>
    <lineage>
        <taxon>Eukaryota</taxon>
        <taxon>Viridiplantae</taxon>
        <taxon>Streptophyta</taxon>
        <taxon>Embryophyta</taxon>
        <taxon>Tracheophyta</taxon>
        <taxon>Spermatophyta</taxon>
        <taxon>Magnoliopsida</taxon>
        <taxon>Liliopsida</taxon>
        <taxon>Poales</taxon>
        <taxon>Poaceae</taxon>
        <taxon>PACMAD clade</taxon>
        <taxon>Arundinoideae</taxon>
        <taxon>Arundineae</taxon>
        <taxon>Arundo</taxon>
    </lineage>
</organism>